<keyword evidence="4" id="KW-1185">Reference proteome</keyword>
<dbReference type="SUPFAM" id="SSF53474">
    <property type="entry name" value="alpha/beta-Hydrolases"/>
    <property type="match status" value="1"/>
</dbReference>
<dbReference type="AlphaFoldDB" id="A0A3M8H9S7"/>
<accession>A0A3M8H9S7</accession>
<dbReference type="Proteomes" id="UP000279909">
    <property type="component" value="Unassembled WGS sequence"/>
</dbReference>
<dbReference type="GO" id="GO:0016020">
    <property type="term" value="C:membrane"/>
    <property type="evidence" value="ECO:0007669"/>
    <property type="project" value="TreeGrafter"/>
</dbReference>
<feature type="domain" description="AB hydrolase-1" evidence="2">
    <location>
        <begin position="24"/>
        <end position="127"/>
    </location>
</feature>
<proteinExistence type="predicted"/>
<reference evidence="3 4" key="1">
    <citation type="journal article" date="2014" name="Int. J. Syst. Evol. Microbiol.">
        <title>Lysinibacillus halotolerans sp. nov., isolated from saline-alkaline soil.</title>
        <authorList>
            <person name="Kong D."/>
            <person name="Wang Y."/>
            <person name="Zhao B."/>
            <person name="Li Y."/>
            <person name="Song J."/>
            <person name="Zhai Y."/>
            <person name="Zhang C."/>
            <person name="Wang H."/>
            <person name="Chen X."/>
            <person name="Zhao B."/>
            <person name="Ruan Z."/>
        </authorList>
    </citation>
    <scope>NUCLEOTIDE SEQUENCE [LARGE SCALE GENOMIC DNA]</scope>
    <source>
        <strain evidence="3 4">MCCC 1A12703</strain>
    </source>
</reference>
<evidence type="ECO:0000256" key="1">
    <source>
        <dbReference type="ARBA" id="ARBA00022801"/>
    </source>
</evidence>
<dbReference type="RefSeq" id="WP_122972007.1">
    <property type="nucleotide sequence ID" value="NZ_RHLQ01000019.1"/>
</dbReference>
<dbReference type="Pfam" id="PF00561">
    <property type="entry name" value="Abhydrolase_1"/>
    <property type="match status" value="1"/>
</dbReference>
<dbReference type="EMBL" id="RHLQ01000019">
    <property type="protein sequence ID" value="RNC98994.1"/>
    <property type="molecule type" value="Genomic_DNA"/>
</dbReference>
<keyword evidence="1 3" id="KW-0378">Hydrolase</keyword>
<dbReference type="GO" id="GO:0016787">
    <property type="term" value="F:hydrolase activity"/>
    <property type="evidence" value="ECO:0007669"/>
    <property type="project" value="UniProtKB-KW"/>
</dbReference>
<dbReference type="InterPro" id="IPR050266">
    <property type="entry name" value="AB_hydrolase_sf"/>
</dbReference>
<dbReference type="OrthoDB" id="9773293at2"/>
<evidence type="ECO:0000313" key="4">
    <source>
        <dbReference type="Proteomes" id="UP000279909"/>
    </source>
</evidence>
<comment type="caution">
    <text evidence="3">The sequence shown here is derived from an EMBL/GenBank/DDBJ whole genome shotgun (WGS) entry which is preliminary data.</text>
</comment>
<name>A0A3M8H9S7_9BACI</name>
<evidence type="ECO:0000259" key="2">
    <source>
        <dbReference type="Pfam" id="PF00561"/>
    </source>
</evidence>
<evidence type="ECO:0000313" key="3">
    <source>
        <dbReference type="EMBL" id="RNC98994.1"/>
    </source>
</evidence>
<dbReference type="InterPro" id="IPR029058">
    <property type="entry name" value="AB_hydrolase_fold"/>
</dbReference>
<dbReference type="PANTHER" id="PTHR43798">
    <property type="entry name" value="MONOACYLGLYCEROL LIPASE"/>
    <property type="match status" value="1"/>
</dbReference>
<gene>
    <name evidence="3" type="ORF">EC501_09270</name>
</gene>
<organism evidence="3 4">
    <name type="scientific">Lysinibacillus halotolerans</name>
    <dbReference type="NCBI Taxonomy" id="1368476"/>
    <lineage>
        <taxon>Bacteria</taxon>
        <taxon>Bacillati</taxon>
        <taxon>Bacillota</taxon>
        <taxon>Bacilli</taxon>
        <taxon>Bacillales</taxon>
        <taxon>Bacillaceae</taxon>
        <taxon>Lysinibacillus</taxon>
    </lineage>
</organism>
<dbReference type="Gene3D" id="3.40.50.1820">
    <property type="entry name" value="alpha/beta hydrolase"/>
    <property type="match status" value="1"/>
</dbReference>
<protein>
    <submittedName>
        <fullName evidence="3">Alpha/beta hydrolase</fullName>
    </submittedName>
</protein>
<dbReference type="PANTHER" id="PTHR43798:SF31">
    <property type="entry name" value="AB HYDROLASE SUPERFAMILY PROTEIN YCLE"/>
    <property type="match status" value="1"/>
</dbReference>
<dbReference type="InterPro" id="IPR000073">
    <property type="entry name" value="AB_hydrolase_1"/>
</dbReference>
<sequence>METNVVNVNGGELFYADYPGTQGTIVAVHGLTGNHKQMHYYAQLLKGDYRFISVDLKGRGNSGQAPENTSIEQHTKDILVLLEQLEIENPILMGYSMGAFIMANVASKRSDVKGVILLDGAATATDHQRNIIEPSLGRISKLYESAQSYIDEIKGIYGRLGVEWTDHIESVGHYEIGKVDGYWKNKSDEAKIRQDLESFFEYEPSQVFSNIYCPILLIHSEGNIGTNPALFLAEHYSKTLQFAKNIHKFTSPSNHYTLVFSNRPEVNKAIVQFLKNL</sequence>